<feature type="transmembrane region" description="Helical" evidence="2">
    <location>
        <begin position="1071"/>
        <end position="1090"/>
    </location>
</feature>
<reference evidence="5" key="1">
    <citation type="journal article" date="2017" name="bioRxiv">
        <title>Comparative analysis of the genomes of Stylophora pistillata and Acropora digitifera provides evidence for extensive differences between species of corals.</title>
        <authorList>
            <person name="Voolstra C.R."/>
            <person name="Li Y."/>
            <person name="Liew Y.J."/>
            <person name="Baumgarten S."/>
            <person name="Zoccola D."/>
            <person name="Flot J.-F."/>
            <person name="Tambutte S."/>
            <person name="Allemand D."/>
            <person name="Aranda M."/>
        </authorList>
    </citation>
    <scope>NUCLEOTIDE SEQUENCE [LARGE SCALE GENOMIC DNA]</scope>
</reference>
<feature type="compositionally biased region" description="Low complexity" evidence="1">
    <location>
        <begin position="604"/>
        <end position="621"/>
    </location>
</feature>
<feature type="region of interest" description="Disordered" evidence="1">
    <location>
        <begin position="714"/>
        <end position="860"/>
    </location>
</feature>
<feature type="domain" description="SSD" evidence="3">
    <location>
        <begin position="401"/>
        <end position="529"/>
    </location>
</feature>
<feature type="compositionally biased region" description="Basic and acidic residues" evidence="1">
    <location>
        <begin position="746"/>
        <end position="757"/>
    </location>
</feature>
<protein>
    <submittedName>
        <fullName evidence="4">Patched domain-containing protein 2</fullName>
    </submittedName>
</protein>
<keyword evidence="2" id="KW-0472">Membrane</keyword>
<keyword evidence="5" id="KW-1185">Reference proteome</keyword>
<evidence type="ECO:0000313" key="5">
    <source>
        <dbReference type="Proteomes" id="UP000225706"/>
    </source>
</evidence>
<feature type="transmembrane region" description="Helical" evidence="2">
    <location>
        <begin position="1246"/>
        <end position="1264"/>
    </location>
</feature>
<evidence type="ECO:0000256" key="2">
    <source>
        <dbReference type="SAM" id="Phobius"/>
    </source>
</evidence>
<dbReference type="GO" id="GO:0005737">
    <property type="term" value="C:cytoplasm"/>
    <property type="evidence" value="ECO:0007669"/>
    <property type="project" value="TreeGrafter"/>
</dbReference>
<feature type="transmembrane region" description="Helical" evidence="2">
    <location>
        <begin position="429"/>
        <end position="452"/>
    </location>
</feature>
<dbReference type="InterPro" id="IPR053958">
    <property type="entry name" value="HMGCR/SNAP/NPC1-like_SSD"/>
</dbReference>
<dbReference type="InterPro" id="IPR042480">
    <property type="entry name" value="DISP3"/>
</dbReference>
<organism evidence="4 5">
    <name type="scientific">Stylophora pistillata</name>
    <name type="common">Smooth cauliflower coral</name>
    <dbReference type="NCBI Taxonomy" id="50429"/>
    <lineage>
        <taxon>Eukaryota</taxon>
        <taxon>Metazoa</taxon>
        <taxon>Cnidaria</taxon>
        <taxon>Anthozoa</taxon>
        <taxon>Hexacorallia</taxon>
        <taxon>Scleractinia</taxon>
        <taxon>Astrocoeniina</taxon>
        <taxon>Pocilloporidae</taxon>
        <taxon>Stylophora</taxon>
    </lineage>
</organism>
<feature type="transmembrane region" description="Helical" evidence="2">
    <location>
        <begin position="472"/>
        <end position="492"/>
    </location>
</feature>
<feature type="compositionally biased region" description="Polar residues" evidence="1">
    <location>
        <begin position="780"/>
        <end position="801"/>
    </location>
</feature>
<feature type="compositionally biased region" description="Basic and acidic residues" evidence="1">
    <location>
        <begin position="818"/>
        <end position="841"/>
    </location>
</feature>
<feature type="transmembrane region" description="Helical" evidence="2">
    <location>
        <begin position="504"/>
        <end position="523"/>
    </location>
</feature>
<evidence type="ECO:0000313" key="4">
    <source>
        <dbReference type="EMBL" id="PFX27803.1"/>
    </source>
</evidence>
<sequence>MQAGHSRKDSDDFSKLLFGHDNANPEFSGEHSPMDSSFTEPSLSYRQPKTSLTSFRAFLSRCRSESHRIDNFLLEATRLYVHPAVSGLVLCLAILIPVALALSVIIPDCNKGDCLIIDKSLESFEIPGHISSERNDMVKVAGSLSHKVTESPTLRRRRSTRAQDENPTEKTYQYKRKSSLELVYLAKGDDDLNMLTKERLETVHAIDQSLMSQPGFSDFCWKWKNAKDDPFLDDHCVPPISLINFFYPSRSESLGLEIFDGMGKNEDGTVVKNLTEASIQDTLKLLLTKTFTYWFVDDSFSKDNLRSRFLRAELRFGSPLKPNKPDETHGEQNIRYENFLKGYIEAMKKMSTNKVRLLYGGTDVFDYEVNKTLWADITLAVFTIAFVGFFVLIFTRLSPFLTLFGIISIVTPLGSAYFFFRHVFQVPSLAILSGISAFIIIGIGVDDVFVFINTFRQAESARSLESRMLHTISTAGKATFFTSFTTAMAFFANYFSKMPAIHDFGLLMALIVGSCWFTVFFTIPPALNLWHRYVSKWEGFIFKSLFGWMSCTLGGGHSDLPGDIQQFLSGNERGYSQPASASQGMELVDRSPSEEDDTSLINLDGSSPNSQSPSPSSSDSDLTMFDDPNHTFDLEAPLMNRRSLQTRQGQPHQSHNNGCCRCRCLDSQIRPSTKPPAFFKESTNLQQLIELKYNMSSEPLRTNDVAADQLVNEFQQSNNADKPITKKPTVATQNNSPISPSPPVHKTSDTSGDKNEGDGVLPRPVDSKTTTLMPQGKTLKPTTASLQKTTTSRSPTNSSAVHHTKKPTTQRKSTPAQEMDKDKPQTKQTDKPQTKKTESNKGDSGIDIPSPTAVGTPTTPPLCPGGCKPVPKPFVASSATIFVILGLERIDRSMITREHVIEKRGEVIPDFEFTKLVSEQYSFIKAACRLCTAISNNRELVTKAGADCFPSWMWNIFLDDISRYGHRSIFYKDCFNLSKPTFSTGSSQAMMYSMDFKNPYGNKTYWMKMAFESHIFLGKSSHEKVEDFEKWDRFMKEIVDSNQYPKGFQSIFQTNEEWVKVFMEVVAVNSAIYGIVFSLVLCVFSVAVFTANACLTLIVMVTILGVLSTVVGIFYLLSWHLGAVEAVSLSILVGTSVDYCVHLVEGYIMAGNSIPQNLSSPKEIRGWRTRAAVSHIGTAILSSATTTVVGSIPLCLTVIQFFAKFGQILAINTAVSIFFTLTICVALLCIMAPVKFRASLTTSAKALGVVVVICGLGTLVLYLVTLKINIPGPSGEPIHF</sequence>
<feature type="region of interest" description="Disordered" evidence="1">
    <location>
        <begin position="571"/>
        <end position="633"/>
    </location>
</feature>
<dbReference type="STRING" id="50429.A0A2B4SFH2"/>
<feature type="region of interest" description="Disordered" evidence="1">
    <location>
        <begin position="149"/>
        <end position="171"/>
    </location>
</feature>
<comment type="caution">
    <text evidence="4">The sequence shown here is derived from an EMBL/GenBank/DDBJ whole genome shotgun (WGS) entry which is preliminary data.</text>
</comment>
<dbReference type="PANTHER" id="PTHR46687:SF1">
    <property type="entry name" value="PROTEIN DISPATCHED HOMOLOG 3"/>
    <property type="match status" value="1"/>
</dbReference>
<feature type="transmembrane region" description="Helical" evidence="2">
    <location>
        <begin position="1171"/>
        <end position="1203"/>
    </location>
</feature>
<name>A0A2B4SFH2_STYPI</name>
<dbReference type="Proteomes" id="UP000225706">
    <property type="component" value="Unassembled WGS sequence"/>
</dbReference>
<evidence type="ECO:0000256" key="1">
    <source>
        <dbReference type="SAM" id="MobiDB-lite"/>
    </source>
</evidence>
<dbReference type="Pfam" id="PF12349">
    <property type="entry name" value="Sterol-sensing"/>
    <property type="match status" value="1"/>
</dbReference>
<dbReference type="PANTHER" id="PTHR46687">
    <property type="entry name" value="PROTEIN DISPATCHED HOMOLOG 3"/>
    <property type="match status" value="1"/>
</dbReference>
<feature type="transmembrane region" description="Helical" evidence="2">
    <location>
        <begin position="84"/>
        <end position="106"/>
    </location>
</feature>
<feature type="region of interest" description="Disordered" evidence="1">
    <location>
        <begin position="20"/>
        <end position="41"/>
    </location>
</feature>
<feature type="transmembrane region" description="Helical" evidence="2">
    <location>
        <begin position="1209"/>
        <end position="1234"/>
    </location>
</feature>
<dbReference type="AlphaFoldDB" id="A0A2B4SFH2"/>
<accession>A0A2B4SFH2</accession>
<dbReference type="InterPro" id="IPR000731">
    <property type="entry name" value="SSD"/>
</dbReference>
<dbReference type="SUPFAM" id="SSF82866">
    <property type="entry name" value="Multidrug efflux transporter AcrB transmembrane domain"/>
    <property type="match status" value="2"/>
</dbReference>
<keyword evidence="2" id="KW-0812">Transmembrane</keyword>
<gene>
    <name evidence="4" type="primary">Ptchd2</name>
    <name evidence="4" type="ORF">AWC38_SpisGene7484</name>
</gene>
<dbReference type="OrthoDB" id="429851at2759"/>
<feature type="transmembrane region" description="Helical" evidence="2">
    <location>
        <begin position="400"/>
        <end position="420"/>
    </location>
</feature>
<evidence type="ECO:0000259" key="3">
    <source>
        <dbReference type="PROSITE" id="PS50156"/>
    </source>
</evidence>
<feature type="transmembrane region" description="Helical" evidence="2">
    <location>
        <begin position="1097"/>
        <end position="1117"/>
    </location>
</feature>
<keyword evidence="2" id="KW-1133">Transmembrane helix</keyword>
<dbReference type="Gene3D" id="1.20.1640.10">
    <property type="entry name" value="Multidrug efflux transporter AcrB transmembrane domain"/>
    <property type="match status" value="2"/>
</dbReference>
<dbReference type="EMBL" id="LSMT01000095">
    <property type="protein sequence ID" value="PFX27803.1"/>
    <property type="molecule type" value="Genomic_DNA"/>
</dbReference>
<proteinExistence type="predicted"/>
<dbReference type="PROSITE" id="PS50156">
    <property type="entry name" value="SSD"/>
    <property type="match status" value="1"/>
</dbReference>
<feature type="transmembrane region" description="Helical" evidence="2">
    <location>
        <begin position="373"/>
        <end position="394"/>
    </location>
</feature>